<proteinExistence type="predicted"/>
<evidence type="ECO:0000256" key="1">
    <source>
        <dbReference type="SAM" id="Coils"/>
    </source>
</evidence>
<keyword evidence="1" id="KW-0175">Coiled coil</keyword>
<comment type="caution">
    <text evidence="3">The sequence shown here is derived from an EMBL/GenBank/DDBJ whole genome shotgun (WGS) entry which is preliminary data.</text>
</comment>
<dbReference type="Pfam" id="PF10145">
    <property type="entry name" value="PhageMin_Tail"/>
    <property type="match status" value="1"/>
</dbReference>
<protein>
    <submittedName>
        <fullName evidence="3">Phage tail tape measure protein</fullName>
    </submittedName>
</protein>
<name>A0ABS6FT33_9BACL</name>
<feature type="domain" description="Phage tail tape measure protein" evidence="2">
    <location>
        <begin position="140"/>
        <end position="322"/>
    </location>
</feature>
<accession>A0ABS6FT33</accession>
<dbReference type="EMBL" id="JAHLQJ010000010">
    <property type="protein sequence ID" value="MBU5672647.1"/>
    <property type="molecule type" value="Genomic_DNA"/>
</dbReference>
<dbReference type="RefSeq" id="WP_216479233.1">
    <property type="nucleotide sequence ID" value="NZ_JAHLQJ010000010.1"/>
</dbReference>
<reference evidence="3 4" key="1">
    <citation type="submission" date="2021-06" db="EMBL/GenBank/DDBJ databases">
        <authorList>
            <person name="Sun Q."/>
            <person name="Li D."/>
        </authorList>
    </citation>
    <scope>NUCLEOTIDE SEQUENCE [LARGE SCALE GENOMIC DNA]</scope>
    <source>
        <strain evidence="3 4">MSJ-6</strain>
    </source>
</reference>
<feature type="coiled-coil region" evidence="1">
    <location>
        <begin position="657"/>
        <end position="691"/>
    </location>
</feature>
<dbReference type="Proteomes" id="UP000743001">
    <property type="component" value="Unassembled WGS sequence"/>
</dbReference>
<sequence>MANKKQYEMSFELNGKIDPRLTRSFDDLNRDVTGLDKDLNQLKRSKGLDKVARDAEDAQGAFRELRENAKEFGEVFEKTLQFTGAHKIITTVGDMFGNMISEVGALDDSVHQMGASTGATVEQMAEFKDIAKDIYEVNLGEGFNDIANALVNVQRTTKQSGDELERTTKNALMLRDTFGHDVNESVRSADMLMRQFGLTSEHAYNLIAQGSQKGLDRTGELLDSINEFTPQFKTLGFTADEMFDFFATGLDAGAWNLDKVADMVKEFDNRIKDAGDANAQDALAQLFAPPDIDEFAKTLSKGSKATKEYQELVARTDKSTAATLVKNLKAGGKKGADSMLALASILGDSQKVLDGLSSGSMRGADALNMILGKLAAIEDPIEKQTMGIAIMGTQYEDLGQQVMDSLSTVNSQFDKTTNTMQQIEDVRYTSVTKDIQKLGRELMESVVIPIGEELLPVLQNLAAWASENKDVIKTLALSVPAGMLAKNTVSMGKDLAKVSKTFLGTAGNVGKFGGALGLLGGPIGWTVLGVGALTTVVSAYKKHQEKARQELINMGDALDKAYDDYSGVETQTRKTKELITEYDRLTTKIKNTKTPADELTEARRKLAIVEQDLIDLNPDILRAEDAKSDRFREQLGLADQLNSSRSEMQRREMEMSVFEAQQNLPTLLEEYDELNKKLAESDAAYLEAKRSYAQYAEYLNKHHEIVNNQALSYDEVNQKLSELAQQIYQDTGLDYSGNFANMQYDAEQAKKAIDSNFESWKKAQEEISKSEQSFQSYYDNQKKLIELDLGGTLTDYAAKYAELSEAEKQQFESAMQNMSELNREMDMIPDAKKVNIELVWQQTGQVPDFSTPAGKALKQIQLRDPGFNGYANGGYVESPELAWVGEGRSPEWIIPENNSRRSRSLYAAAGEALGYNPGGNFAPVFSPHIVVQGNADEQVIRQVVSESQRDFEQKMKRYYEQQKRVSFG</sequence>
<evidence type="ECO:0000259" key="2">
    <source>
        <dbReference type="Pfam" id="PF10145"/>
    </source>
</evidence>
<keyword evidence="4" id="KW-1185">Reference proteome</keyword>
<gene>
    <name evidence="3" type="ORF">KQJ23_12495</name>
</gene>
<organism evidence="3 4">
    <name type="scientific">Paenibacillus brevis</name>
    <dbReference type="NCBI Taxonomy" id="2841508"/>
    <lineage>
        <taxon>Bacteria</taxon>
        <taxon>Bacillati</taxon>
        <taxon>Bacillota</taxon>
        <taxon>Bacilli</taxon>
        <taxon>Bacillales</taxon>
        <taxon>Paenibacillaceae</taxon>
        <taxon>Paenibacillus</taxon>
    </lineage>
</organism>
<dbReference type="InterPro" id="IPR010090">
    <property type="entry name" value="Phage_tape_meas"/>
</dbReference>
<evidence type="ECO:0000313" key="3">
    <source>
        <dbReference type="EMBL" id="MBU5672647.1"/>
    </source>
</evidence>
<evidence type="ECO:0000313" key="4">
    <source>
        <dbReference type="Proteomes" id="UP000743001"/>
    </source>
</evidence>
<feature type="coiled-coil region" evidence="1">
    <location>
        <begin position="25"/>
        <end position="68"/>
    </location>
</feature>